<dbReference type="EMBL" id="AYRZ02000005">
    <property type="protein sequence ID" value="PHT80932.1"/>
    <property type="molecule type" value="Genomic_DNA"/>
</dbReference>
<organism evidence="2 3">
    <name type="scientific">Capsicum annuum</name>
    <name type="common">Capsicum pepper</name>
    <dbReference type="NCBI Taxonomy" id="4072"/>
    <lineage>
        <taxon>Eukaryota</taxon>
        <taxon>Viridiplantae</taxon>
        <taxon>Streptophyta</taxon>
        <taxon>Embryophyta</taxon>
        <taxon>Tracheophyta</taxon>
        <taxon>Spermatophyta</taxon>
        <taxon>Magnoliopsida</taxon>
        <taxon>eudicotyledons</taxon>
        <taxon>Gunneridae</taxon>
        <taxon>Pentapetalae</taxon>
        <taxon>asterids</taxon>
        <taxon>lamiids</taxon>
        <taxon>Solanales</taxon>
        <taxon>Solanaceae</taxon>
        <taxon>Solanoideae</taxon>
        <taxon>Capsiceae</taxon>
        <taxon>Capsicum</taxon>
    </lineage>
</organism>
<evidence type="ECO:0000313" key="2">
    <source>
        <dbReference type="EMBL" id="PHT80932.1"/>
    </source>
</evidence>
<reference evidence="2 3" key="2">
    <citation type="journal article" date="2017" name="Genome Biol.">
        <title>New reference genome sequences of hot pepper reveal the massive evolution of plant disease-resistance genes by retroduplication.</title>
        <authorList>
            <person name="Kim S."/>
            <person name="Park J."/>
            <person name="Yeom S.I."/>
            <person name="Kim Y.M."/>
            <person name="Seo E."/>
            <person name="Kim K.T."/>
            <person name="Kim M.S."/>
            <person name="Lee J.M."/>
            <person name="Cheong K."/>
            <person name="Shin H.S."/>
            <person name="Kim S.B."/>
            <person name="Han K."/>
            <person name="Lee J."/>
            <person name="Park M."/>
            <person name="Lee H.A."/>
            <person name="Lee H.Y."/>
            <person name="Lee Y."/>
            <person name="Oh S."/>
            <person name="Lee J.H."/>
            <person name="Choi E."/>
            <person name="Choi E."/>
            <person name="Lee S.E."/>
            <person name="Jeon J."/>
            <person name="Kim H."/>
            <person name="Choi G."/>
            <person name="Song H."/>
            <person name="Lee J."/>
            <person name="Lee S.C."/>
            <person name="Kwon J.K."/>
            <person name="Lee H.Y."/>
            <person name="Koo N."/>
            <person name="Hong Y."/>
            <person name="Kim R.W."/>
            <person name="Kang W.H."/>
            <person name="Huh J.H."/>
            <person name="Kang B.C."/>
            <person name="Yang T.J."/>
            <person name="Lee Y.H."/>
            <person name="Bennetzen J.L."/>
            <person name="Choi D."/>
        </authorList>
    </citation>
    <scope>NUCLEOTIDE SEQUENCE [LARGE SCALE GENOMIC DNA]</scope>
    <source>
        <strain evidence="3">cv. CM334</strain>
    </source>
</reference>
<dbReference type="Proteomes" id="UP000222542">
    <property type="component" value="Unassembled WGS sequence"/>
</dbReference>
<dbReference type="SMART" id="SM01037">
    <property type="entry name" value="Bet_v_1"/>
    <property type="match status" value="1"/>
</dbReference>
<evidence type="ECO:0000313" key="3">
    <source>
        <dbReference type="Proteomes" id="UP000222542"/>
    </source>
</evidence>
<sequence>MSSNSEEKNGVKGKLTVSIEVKCGAHFFHDIFHANAHNIDNISPNKISRFDIHEGENVKISSIISWKYNEGNTRFSDLVLSKVFTFINFLYLDAFHNSYHVMIEGNVLELYNSFTLITFGEHHWTTLAFIYEKKAANIPEPLSFGFFL</sequence>
<dbReference type="SUPFAM" id="SSF55961">
    <property type="entry name" value="Bet v1-like"/>
    <property type="match status" value="1"/>
</dbReference>
<proteinExistence type="predicted"/>
<evidence type="ECO:0000259" key="1">
    <source>
        <dbReference type="SMART" id="SM01037"/>
    </source>
</evidence>
<keyword evidence="3" id="KW-1185">Reference proteome</keyword>
<dbReference type="InterPro" id="IPR000916">
    <property type="entry name" value="Bet_v_I/MLP"/>
</dbReference>
<dbReference type="Gene3D" id="3.30.530.20">
    <property type="match status" value="1"/>
</dbReference>
<dbReference type="Pfam" id="PF00407">
    <property type="entry name" value="Bet_v_1"/>
    <property type="match status" value="1"/>
</dbReference>
<dbReference type="InterPro" id="IPR023393">
    <property type="entry name" value="START-like_dom_sf"/>
</dbReference>
<gene>
    <name evidence="2" type="ORF">T459_13947</name>
</gene>
<name>A0A2G2ZG06_CAPAN</name>
<dbReference type="PANTHER" id="PTHR31907">
    <property type="entry name" value="MLP-LIKE PROTEIN 423"/>
    <property type="match status" value="1"/>
</dbReference>
<accession>A0A2G2ZG06</accession>
<comment type="caution">
    <text evidence="2">The sequence shown here is derived from an EMBL/GenBank/DDBJ whole genome shotgun (WGS) entry which is preliminary data.</text>
</comment>
<feature type="domain" description="Bet v I/Major latex protein" evidence="1">
    <location>
        <begin position="10"/>
        <end position="144"/>
    </location>
</feature>
<reference evidence="2 3" key="1">
    <citation type="journal article" date="2014" name="Nat. Genet.">
        <title>Genome sequence of the hot pepper provides insights into the evolution of pungency in Capsicum species.</title>
        <authorList>
            <person name="Kim S."/>
            <person name="Park M."/>
            <person name="Yeom S.I."/>
            <person name="Kim Y.M."/>
            <person name="Lee J.M."/>
            <person name="Lee H.A."/>
            <person name="Seo E."/>
            <person name="Choi J."/>
            <person name="Cheong K."/>
            <person name="Kim K.T."/>
            <person name="Jung K."/>
            <person name="Lee G.W."/>
            <person name="Oh S.K."/>
            <person name="Bae C."/>
            <person name="Kim S.B."/>
            <person name="Lee H.Y."/>
            <person name="Kim S.Y."/>
            <person name="Kim M.S."/>
            <person name="Kang B.C."/>
            <person name="Jo Y.D."/>
            <person name="Yang H.B."/>
            <person name="Jeong H.J."/>
            <person name="Kang W.H."/>
            <person name="Kwon J.K."/>
            <person name="Shin C."/>
            <person name="Lim J.Y."/>
            <person name="Park J.H."/>
            <person name="Huh J.H."/>
            <person name="Kim J.S."/>
            <person name="Kim B.D."/>
            <person name="Cohen O."/>
            <person name="Paran I."/>
            <person name="Suh M.C."/>
            <person name="Lee S.B."/>
            <person name="Kim Y.K."/>
            <person name="Shin Y."/>
            <person name="Noh S.J."/>
            <person name="Park J."/>
            <person name="Seo Y.S."/>
            <person name="Kwon S.Y."/>
            <person name="Kim H.A."/>
            <person name="Park J.M."/>
            <person name="Kim H.J."/>
            <person name="Choi S.B."/>
            <person name="Bosland P.W."/>
            <person name="Reeves G."/>
            <person name="Jo S.H."/>
            <person name="Lee B.W."/>
            <person name="Cho H.T."/>
            <person name="Choi H.S."/>
            <person name="Lee M.S."/>
            <person name="Yu Y."/>
            <person name="Do Choi Y."/>
            <person name="Park B.S."/>
            <person name="van Deynze A."/>
            <person name="Ashrafi H."/>
            <person name="Hill T."/>
            <person name="Kim W.T."/>
            <person name="Pai H.S."/>
            <person name="Ahn H.K."/>
            <person name="Yeam I."/>
            <person name="Giovannoni J.J."/>
            <person name="Rose J.K."/>
            <person name="Sorensen I."/>
            <person name="Lee S.J."/>
            <person name="Kim R.W."/>
            <person name="Choi I.Y."/>
            <person name="Choi B.S."/>
            <person name="Lim J.S."/>
            <person name="Lee Y.H."/>
            <person name="Choi D."/>
        </authorList>
    </citation>
    <scope>NUCLEOTIDE SEQUENCE [LARGE SCALE GENOMIC DNA]</scope>
    <source>
        <strain evidence="3">cv. CM334</strain>
    </source>
</reference>
<protein>
    <recommendedName>
        <fullName evidence="1">Bet v I/Major latex protein domain-containing protein</fullName>
    </recommendedName>
</protein>
<dbReference type="Gramene" id="PHT80932">
    <property type="protein sequence ID" value="PHT80932"/>
    <property type="gene ID" value="T459_13947"/>
</dbReference>
<dbReference type="GO" id="GO:0006952">
    <property type="term" value="P:defense response"/>
    <property type="evidence" value="ECO:0007669"/>
    <property type="project" value="InterPro"/>
</dbReference>
<dbReference type="InterPro" id="IPR051761">
    <property type="entry name" value="MLP-like_ligand-binding"/>
</dbReference>
<dbReference type="AlphaFoldDB" id="A0A2G2ZG06"/>